<evidence type="ECO:0000313" key="1">
    <source>
        <dbReference type="EMBL" id="RJE17161.1"/>
    </source>
</evidence>
<proteinExistence type="predicted"/>
<dbReference type="Proteomes" id="UP000266188">
    <property type="component" value="Unassembled WGS sequence"/>
</dbReference>
<gene>
    <name evidence="1" type="ORF">PHISCL_10502</name>
</gene>
<dbReference type="EMBL" id="MVGC01001487">
    <property type="protein sequence ID" value="RJE17161.1"/>
    <property type="molecule type" value="Genomic_DNA"/>
</dbReference>
<sequence length="118" mass="12907">MRTGNNKLAEKAKQKASDNKRKVVASFSTLWSPSVHLTTWVGLLDVGGRTATGTSGHTLSVKLSSCPAQIQISGEALRHLNRFFILIKLQARVPAQDPPVLRPNPFYLDRGLHVMSSS</sequence>
<keyword evidence="2" id="KW-1185">Reference proteome</keyword>
<comment type="caution">
    <text evidence="1">The sequence shown here is derived from an EMBL/GenBank/DDBJ whole genome shotgun (WGS) entry which is preliminary data.</text>
</comment>
<accession>A0A3A2ZIY3</accession>
<evidence type="ECO:0000313" key="2">
    <source>
        <dbReference type="Proteomes" id="UP000266188"/>
    </source>
</evidence>
<dbReference type="AlphaFoldDB" id="A0A3A2ZIY3"/>
<name>A0A3A2ZIY3_9EURO</name>
<organism evidence="1 2">
    <name type="scientific">Aspergillus sclerotialis</name>
    <dbReference type="NCBI Taxonomy" id="2070753"/>
    <lineage>
        <taxon>Eukaryota</taxon>
        <taxon>Fungi</taxon>
        <taxon>Dikarya</taxon>
        <taxon>Ascomycota</taxon>
        <taxon>Pezizomycotina</taxon>
        <taxon>Eurotiomycetes</taxon>
        <taxon>Eurotiomycetidae</taxon>
        <taxon>Eurotiales</taxon>
        <taxon>Aspergillaceae</taxon>
        <taxon>Aspergillus</taxon>
        <taxon>Aspergillus subgen. Polypaecilum</taxon>
    </lineage>
</organism>
<reference evidence="2" key="1">
    <citation type="submission" date="2017-02" db="EMBL/GenBank/DDBJ databases">
        <authorList>
            <person name="Tafer H."/>
            <person name="Lopandic K."/>
        </authorList>
    </citation>
    <scope>NUCLEOTIDE SEQUENCE [LARGE SCALE GENOMIC DNA]</scope>
    <source>
        <strain evidence="2">CBS 366.77</strain>
    </source>
</reference>
<protein>
    <submittedName>
        <fullName evidence="1">Uncharacterized protein</fullName>
    </submittedName>
</protein>